<keyword evidence="4" id="KW-0720">Serine protease</keyword>
<dbReference type="Gene3D" id="3.30.1640.30">
    <property type="match status" value="2"/>
</dbReference>
<evidence type="ECO:0000256" key="5">
    <source>
        <dbReference type="ARBA" id="ARBA00023157"/>
    </source>
</evidence>
<sequence length="254" mass="28790">MVCGEVMKYIVIILVISNNMMIGDSQETCDCIRLKECSTFIILIKTLEEPIKSTFIDYLRTKQCDHQGDHPKVCCPPQMKKDPNIFMSSSNIMTTPTTPRSLPSTTKISKTQPCHGKSKCIVLKDCTPYMALVKSTGSPLTRNVVRFLRSQECGFQDGMPKVCCAALPTKFQALKHARPGSRRPFKKLSAVDGEATTATTRRGTRSTPRHFRQEFGSFRDEVMSSDFFDYMSSFDLVLRKKRFDNDNDSDIEIR</sequence>
<protein>
    <recommendedName>
        <fullName evidence="6">Clip domain-containing protein</fullName>
    </recommendedName>
</protein>
<dbReference type="InterPro" id="IPR038565">
    <property type="entry name" value="CLIP_sf"/>
</dbReference>
<evidence type="ECO:0000256" key="2">
    <source>
        <dbReference type="ARBA" id="ARBA00022729"/>
    </source>
</evidence>
<keyword evidence="5" id="KW-1015">Disulfide bond</keyword>
<dbReference type="GO" id="GO:0006508">
    <property type="term" value="P:proteolysis"/>
    <property type="evidence" value="ECO:0007669"/>
    <property type="project" value="UniProtKB-KW"/>
</dbReference>
<evidence type="ECO:0000256" key="4">
    <source>
        <dbReference type="ARBA" id="ARBA00022825"/>
    </source>
</evidence>
<name>A0A9P0GNE2_PHACE</name>
<evidence type="ECO:0000256" key="1">
    <source>
        <dbReference type="ARBA" id="ARBA00022670"/>
    </source>
</evidence>
<feature type="domain" description="Clip" evidence="6">
    <location>
        <begin position="109"/>
        <end position="164"/>
    </location>
</feature>
<reference evidence="7" key="1">
    <citation type="submission" date="2022-01" db="EMBL/GenBank/DDBJ databases">
        <authorList>
            <person name="King R."/>
        </authorList>
    </citation>
    <scope>NUCLEOTIDE SEQUENCE</scope>
</reference>
<dbReference type="EMBL" id="OU896707">
    <property type="protein sequence ID" value="CAH1116589.1"/>
    <property type="molecule type" value="Genomic_DNA"/>
</dbReference>
<dbReference type="PROSITE" id="PS51888">
    <property type="entry name" value="CLIP"/>
    <property type="match status" value="1"/>
</dbReference>
<keyword evidence="8" id="KW-1185">Reference proteome</keyword>
<reference evidence="7" key="2">
    <citation type="submission" date="2022-10" db="EMBL/GenBank/DDBJ databases">
        <authorList>
            <consortium name="ENA_rothamsted_submissions"/>
            <consortium name="culmorum"/>
            <person name="King R."/>
        </authorList>
    </citation>
    <scope>NUCLEOTIDE SEQUENCE</scope>
</reference>
<dbReference type="Pfam" id="PF12032">
    <property type="entry name" value="CLIP"/>
    <property type="match status" value="2"/>
</dbReference>
<gene>
    <name evidence="7" type="ORF">PHAECO_LOCUS1429</name>
</gene>
<dbReference type="SMART" id="SM00680">
    <property type="entry name" value="CLIP"/>
    <property type="match status" value="2"/>
</dbReference>
<dbReference type="AlphaFoldDB" id="A0A9P0GNE2"/>
<dbReference type="GO" id="GO:0008236">
    <property type="term" value="F:serine-type peptidase activity"/>
    <property type="evidence" value="ECO:0007669"/>
    <property type="project" value="UniProtKB-KW"/>
</dbReference>
<keyword evidence="2" id="KW-0732">Signal</keyword>
<keyword evidence="1" id="KW-0645">Protease</keyword>
<organism evidence="7 8">
    <name type="scientific">Phaedon cochleariae</name>
    <name type="common">Mustard beetle</name>
    <dbReference type="NCBI Taxonomy" id="80249"/>
    <lineage>
        <taxon>Eukaryota</taxon>
        <taxon>Metazoa</taxon>
        <taxon>Ecdysozoa</taxon>
        <taxon>Arthropoda</taxon>
        <taxon>Hexapoda</taxon>
        <taxon>Insecta</taxon>
        <taxon>Pterygota</taxon>
        <taxon>Neoptera</taxon>
        <taxon>Endopterygota</taxon>
        <taxon>Coleoptera</taxon>
        <taxon>Polyphaga</taxon>
        <taxon>Cucujiformia</taxon>
        <taxon>Chrysomeloidea</taxon>
        <taxon>Chrysomelidae</taxon>
        <taxon>Chrysomelinae</taxon>
        <taxon>Chrysomelini</taxon>
        <taxon>Phaedon</taxon>
    </lineage>
</organism>
<evidence type="ECO:0000259" key="6">
    <source>
        <dbReference type="PROSITE" id="PS51888"/>
    </source>
</evidence>
<keyword evidence="3" id="KW-0378">Hydrolase</keyword>
<accession>A0A9P0GNE2</accession>
<dbReference type="OrthoDB" id="6733330at2759"/>
<dbReference type="InterPro" id="IPR022700">
    <property type="entry name" value="CLIP"/>
</dbReference>
<evidence type="ECO:0000313" key="8">
    <source>
        <dbReference type="Proteomes" id="UP001153737"/>
    </source>
</evidence>
<proteinExistence type="predicted"/>
<evidence type="ECO:0000313" key="7">
    <source>
        <dbReference type="EMBL" id="CAH1116589.1"/>
    </source>
</evidence>
<dbReference type="Proteomes" id="UP001153737">
    <property type="component" value="Chromosome 1"/>
</dbReference>
<evidence type="ECO:0000256" key="3">
    <source>
        <dbReference type="ARBA" id="ARBA00022801"/>
    </source>
</evidence>